<dbReference type="AlphaFoldDB" id="A0AAN9RY08"/>
<evidence type="ECO:0000256" key="10">
    <source>
        <dbReference type="ARBA" id="ARBA00023136"/>
    </source>
</evidence>
<evidence type="ECO:0000256" key="4">
    <source>
        <dbReference type="ARBA" id="ARBA00022692"/>
    </source>
</evidence>
<dbReference type="InterPro" id="IPR011009">
    <property type="entry name" value="Kinase-like_dom_sf"/>
</dbReference>
<dbReference type="InterPro" id="IPR018097">
    <property type="entry name" value="EGF_Ca-bd_CS"/>
</dbReference>
<dbReference type="PROSITE" id="PS01187">
    <property type="entry name" value="EGF_CA"/>
    <property type="match status" value="1"/>
</dbReference>
<keyword evidence="3" id="KW-0808">Transferase</keyword>
<sequence>MEHYLQLCQVLKFALGIIVLAVSPLQTFSAAANQTLPGCNSTCGNGEISYPFDVDECVPGKHTCISDKNCRNNNGNYTCFCHKWQSGNGRTEGGCHVHTMVFVGAGVGFFILIMGTVILFLIYQKRKLIKLKEKFFQQNGGLLLLQKLSRREDTSQTIHIFREEQLKKATNNFEESSIIGRGGYGTVYKGVLEDNNRTIAIKKSKIVDESQKEQFINEVIVLSQINHRNVVKLLGCCLEREVPLLVYEFVKNGTLFDFIHTKSVVNSETWKTRLRIAAEVAGALSYLHSAASIPIIHRDVKTTNILLDNTYTAKVSDFGASRLIPLDQTEIATMVQGTFGYLDPEYMLTSQLTEKSDVYSFGVVLVELLTGEAPHCFGKPEEKRSLVNHFLFCLKEDRLFDILQIGIVNEENKNEIMEVAILASKCLRLKGEKRPNMKEVAMELEGMRRSEMHPWINPDQNLEETQYLLHAASSTIYESGDSSSHQYAESIRDHTLIALDDGR</sequence>
<dbReference type="GO" id="GO:0005886">
    <property type="term" value="C:plasma membrane"/>
    <property type="evidence" value="ECO:0007669"/>
    <property type="project" value="TreeGrafter"/>
</dbReference>
<dbReference type="EMBL" id="JAYMYS010000008">
    <property type="protein sequence ID" value="KAK7385091.1"/>
    <property type="molecule type" value="Genomic_DNA"/>
</dbReference>
<keyword evidence="7" id="KW-0418">Kinase</keyword>
<dbReference type="GO" id="GO:0005524">
    <property type="term" value="F:ATP binding"/>
    <property type="evidence" value="ECO:0007669"/>
    <property type="project" value="UniProtKB-UniRule"/>
</dbReference>
<dbReference type="SUPFAM" id="SSF56112">
    <property type="entry name" value="Protein kinase-like (PK-like)"/>
    <property type="match status" value="1"/>
</dbReference>
<evidence type="ECO:0000256" key="9">
    <source>
        <dbReference type="ARBA" id="ARBA00022989"/>
    </source>
</evidence>
<keyword evidence="2" id="KW-0723">Serine/threonine-protein kinase</keyword>
<feature type="transmembrane region" description="Helical" evidence="15">
    <location>
        <begin position="100"/>
        <end position="123"/>
    </location>
</feature>
<evidence type="ECO:0000256" key="3">
    <source>
        <dbReference type="ARBA" id="ARBA00022679"/>
    </source>
</evidence>
<evidence type="ECO:0000256" key="5">
    <source>
        <dbReference type="ARBA" id="ARBA00022729"/>
    </source>
</evidence>
<feature type="binding site" evidence="14">
    <location>
        <position position="203"/>
    </location>
    <ligand>
        <name>ATP</name>
        <dbReference type="ChEBI" id="CHEBI:30616"/>
    </ligand>
</feature>
<dbReference type="GO" id="GO:0005509">
    <property type="term" value="F:calcium ion binding"/>
    <property type="evidence" value="ECO:0007669"/>
    <property type="project" value="InterPro"/>
</dbReference>
<feature type="chain" id="PRO_5042888794" description="Protein kinase domain-containing protein" evidence="16">
    <location>
        <begin position="22"/>
        <end position="503"/>
    </location>
</feature>
<protein>
    <recommendedName>
        <fullName evidence="17">Protein kinase domain-containing protein</fullName>
    </recommendedName>
</protein>
<keyword evidence="19" id="KW-1185">Reference proteome</keyword>
<dbReference type="InterPro" id="IPR008271">
    <property type="entry name" value="Ser/Thr_kinase_AS"/>
</dbReference>
<evidence type="ECO:0000256" key="15">
    <source>
        <dbReference type="SAM" id="Phobius"/>
    </source>
</evidence>
<proteinExistence type="predicted"/>
<keyword evidence="11" id="KW-1015">Disulfide bond</keyword>
<dbReference type="PROSITE" id="PS50011">
    <property type="entry name" value="PROTEIN_KINASE_DOM"/>
    <property type="match status" value="1"/>
</dbReference>
<dbReference type="InterPro" id="IPR000152">
    <property type="entry name" value="EGF-type_Asp/Asn_hydroxyl_site"/>
</dbReference>
<comment type="caution">
    <text evidence="18">The sequence shown here is derived from an EMBL/GenBank/DDBJ whole genome shotgun (WGS) entry which is preliminary data.</text>
</comment>
<organism evidence="18 19">
    <name type="scientific">Psophocarpus tetragonolobus</name>
    <name type="common">Winged bean</name>
    <name type="synonym">Dolichos tetragonolobus</name>
    <dbReference type="NCBI Taxonomy" id="3891"/>
    <lineage>
        <taxon>Eukaryota</taxon>
        <taxon>Viridiplantae</taxon>
        <taxon>Streptophyta</taxon>
        <taxon>Embryophyta</taxon>
        <taxon>Tracheophyta</taxon>
        <taxon>Spermatophyta</taxon>
        <taxon>Magnoliopsida</taxon>
        <taxon>eudicotyledons</taxon>
        <taxon>Gunneridae</taxon>
        <taxon>Pentapetalae</taxon>
        <taxon>rosids</taxon>
        <taxon>fabids</taxon>
        <taxon>Fabales</taxon>
        <taxon>Fabaceae</taxon>
        <taxon>Papilionoideae</taxon>
        <taxon>50 kb inversion clade</taxon>
        <taxon>NPAAA clade</taxon>
        <taxon>indigoferoid/millettioid clade</taxon>
        <taxon>Phaseoleae</taxon>
        <taxon>Psophocarpus</taxon>
    </lineage>
</organism>
<evidence type="ECO:0000313" key="18">
    <source>
        <dbReference type="EMBL" id="KAK7385091.1"/>
    </source>
</evidence>
<dbReference type="InterPro" id="IPR017441">
    <property type="entry name" value="Protein_kinase_ATP_BS"/>
</dbReference>
<dbReference type="CDD" id="cd00054">
    <property type="entry name" value="EGF_CA"/>
    <property type="match status" value="1"/>
</dbReference>
<feature type="signal peptide" evidence="16">
    <location>
        <begin position="1"/>
        <end position="21"/>
    </location>
</feature>
<gene>
    <name evidence="18" type="ORF">VNO78_30798</name>
</gene>
<comment type="catalytic activity">
    <reaction evidence="12">
        <text>L-seryl-[protein] + ATP = O-phospho-L-seryl-[protein] + ADP + H(+)</text>
        <dbReference type="Rhea" id="RHEA:17989"/>
        <dbReference type="Rhea" id="RHEA-COMP:9863"/>
        <dbReference type="Rhea" id="RHEA-COMP:11604"/>
        <dbReference type="ChEBI" id="CHEBI:15378"/>
        <dbReference type="ChEBI" id="CHEBI:29999"/>
        <dbReference type="ChEBI" id="CHEBI:30616"/>
        <dbReference type="ChEBI" id="CHEBI:83421"/>
        <dbReference type="ChEBI" id="CHEBI:456216"/>
    </reaction>
</comment>
<evidence type="ECO:0000259" key="17">
    <source>
        <dbReference type="PROSITE" id="PS50011"/>
    </source>
</evidence>
<evidence type="ECO:0000256" key="6">
    <source>
        <dbReference type="ARBA" id="ARBA00022741"/>
    </source>
</evidence>
<reference evidence="18 19" key="1">
    <citation type="submission" date="2024-01" db="EMBL/GenBank/DDBJ databases">
        <title>The genomes of 5 underutilized Papilionoideae crops provide insights into root nodulation and disease resistanc.</title>
        <authorList>
            <person name="Jiang F."/>
        </authorList>
    </citation>
    <scope>NUCLEOTIDE SEQUENCE [LARGE SCALE GENOMIC DNA]</scope>
    <source>
        <strain evidence="18">DUOXIRENSHENG_FW03</strain>
        <tissue evidence="18">Leaves</tissue>
    </source>
</reference>
<dbReference type="GO" id="GO:0007166">
    <property type="term" value="P:cell surface receptor signaling pathway"/>
    <property type="evidence" value="ECO:0007669"/>
    <property type="project" value="InterPro"/>
</dbReference>
<feature type="domain" description="Protein kinase" evidence="17">
    <location>
        <begin position="173"/>
        <end position="456"/>
    </location>
</feature>
<dbReference type="PANTHER" id="PTHR27005:SF470">
    <property type="entry name" value="ASSOCIATED KINASE-LIKE PROTEIN, PUTATIVE-RELATED"/>
    <property type="match status" value="1"/>
</dbReference>
<evidence type="ECO:0000256" key="12">
    <source>
        <dbReference type="ARBA" id="ARBA00047558"/>
    </source>
</evidence>
<keyword evidence="5 16" id="KW-0732">Signal</keyword>
<dbReference type="PROSITE" id="PS00107">
    <property type="entry name" value="PROTEIN_KINASE_ATP"/>
    <property type="match status" value="1"/>
</dbReference>
<dbReference type="SMART" id="SM00220">
    <property type="entry name" value="S_TKc"/>
    <property type="match status" value="1"/>
</dbReference>
<dbReference type="Gene3D" id="3.30.200.20">
    <property type="entry name" value="Phosphorylase Kinase, domain 1"/>
    <property type="match status" value="1"/>
</dbReference>
<evidence type="ECO:0000256" key="14">
    <source>
        <dbReference type="PROSITE-ProRule" id="PRU10141"/>
    </source>
</evidence>
<keyword evidence="4 15" id="KW-0812">Transmembrane</keyword>
<evidence type="ECO:0000256" key="2">
    <source>
        <dbReference type="ARBA" id="ARBA00022527"/>
    </source>
</evidence>
<dbReference type="SUPFAM" id="SSF57196">
    <property type="entry name" value="EGF/Laminin"/>
    <property type="match status" value="1"/>
</dbReference>
<dbReference type="Proteomes" id="UP001386955">
    <property type="component" value="Unassembled WGS sequence"/>
</dbReference>
<accession>A0AAN9RY08</accession>
<comment type="catalytic activity">
    <reaction evidence="13">
        <text>L-threonyl-[protein] + ATP = O-phospho-L-threonyl-[protein] + ADP + H(+)</text>
        <dbReference type="Rhea" id="RHEA:46608"/>
        <dbReference type="Rhea" id="RHEA-COMP:11060"/>
        <dbReference type="Rhea" id="RHEA-COMP:11605"/>
        <dbReference type="ChEBI" id="CHEBI:15378"/>
        <dbReference type="ChEBI" id="CHEBI:30013"/>
        <dbReference type="ChEBI" id="CHEBI:30616"/>
        <dbReference type="ChEBI" id="CHEBI:61977"/>
        <dbReference type="ChEBI" id="CHEBI:456216"/>
    </reaction>
</comment>
<dbReference type="FunFam" id="1.10.510.10:FF:000084">
    <property type="entry name" value="Wall-associated receptor kinase 2"/>
    <property type="match status" value="1"/>
</dbReference>
<name>A0AAN9RY08_PSOTE</name>
<dbReference type="PANTHER" id="PTHR27005">
    <property type="entry name" value="WALL-ASSOCIATED RECEPTOR KINASE-LIKE 21"/>
    <property type="match status" value="1"/>
</dbReference>
<dbReference type="PROSITE" id="PS00010">
    <property type="entry name" value="ASX_HYDROXYL"/>
    <property type="match status" value="1"/>
</dbReference>
<keyword evidence="6 14" id="KW-0547">Nucleotide-binding</keyword>
<evidence type="ECO:0000313" key="19">
    <source>
        <dbReference type="Proteomes" id="UP001386955"/>
    </source>
</evidence>
<evidence type="ECO:0000256" key="13">
    <source>
        <dbReference type="ARBA" id="ARBA00047951"/>
    </source>
</evidence>
<evidence type="ECO:0000256" key="16">
    <source>
        <dbReference type="SAM" id="SignalP"/>
    </source>
</evidence>
<keyword evidence="9 15" id="KW-1133">Transmembrane helix</keyword>
<dbReference type="FunFam" id="3.30.200.20:FF:000043">
    <property type="entry name" value="Wall-associated receptor kinase 2"/>
    <property type="match status" value="1"/>
</dbReference>
<evidence type="ECO:0000256" key="1">
    <source>
        <dbReference type="ARBA" id="ARBA00004479"/>
    </source>
</evidence>
<evidence type="ECO:0000256" key="8">
    <source>
        <dbReference type="ARBA" id="ARBA00022840"/>
    </source>
</evidence>
<dbReference type="InterPro" id="IPR045274">
    <property type="entry name" value="WAK-like"/>
</dbReference>
<comment type="subcellular location">
    <subcellularLocation>
        <location evidence="1">Membrane</location>
        <topology evidence="1">Single-pass type I membrane protein</topology>
    </subcellularLocation>
</comment>
<dbReference type="InterPro" id="IPR000719">
    <property type="entry name" value="Prot_kinase_dom"/>
</dbReference>
<evidence type="ECO:0000256" key="11">
    <source>
        <dbReference type="ARBA" id="ARBA00023157"/>
    </source>
</evidence>
<evidence type="ECO:0000256" key="7">
    <source>
        <dbReference type="ARBA" id="ARBA00022777"/>
    </source>
</evidence>
<dbReference type="Gene3D" id="1.10.510.10">
    <property type="entry name" value="Transferase(Phosphotransferase) domain 1"/>
    <property type="match status" value="1"/>
</dbReference>
<keyword evidence="8 14" id="KW-0067">ATP-binding</keyword>
<keyword evidence="10 15" id="KW-0472">Membrane</keyword>
<dbReference type="CDD" id="cd14066">
    <property type="entry name" value="STKc_IRAK"/>
    <property type="match status" value="1"/>
</dbReference>
<dbReference type="Pfam" id="PF00069">
    <property type="entry name" value="Pkinase"/>
    <property type="match status" value="1"/>
</dbReference>
<dbReference type="GO" id="GO:0004674">
    <property type="term" value="F:protein serine/threonine kinase activity"/>
    <property type="evidence" value="ECO:0007669"/>
    <property type="project" value="UniProtKB-KW"/>
</dbReference>
<dbReference type="PROSITE" id="PS00108">
    <property type="entry name" value="PROTEIN_KINASE_ST"/>
    <property type="match status" value="1"/>
</dbReference>